<proteinExistence type="predicted"/>
<reference evidence="1" key="1">
    <citation type="journal article" date="2021" name="Proc. Natl. Acad. Sci. U.S.A.">
        <title>A Catalog of Tens of Thousands of Viruses from Human Metagenomes Reveals Hidden Associations with Chronic Diseases.</title>
        <authorList>
            <person name="Tisza M.J."/>
            <person name="Buck C.B."/>
        </authorList>
    </citation>
    <scope>NUCLEOTIDE SEQUENCE</scope>
    <source>
        <strain evidence="1">CtReX5</strain>
    </source>
</reference>
<dbReference type="EMBL" id="BK059114">
    <property type="protein sequence ID" value="DAE31987.1"/>
    <property type="molecule type" value="Genomic_DNA"/>
</dbReference>
<name>A0A8S5RLD6_9VIRU</name>
<evidence type="ECO:0000313" key="1">
    <source>
        <dbReference type="EMBL" id="DAE31987.1"/>
    </source>
</evidence>
<protein>
    <submittedName>
        <fullName evidence="1">Cpf1/RNA Complex FUNCTION-RNA complex.49A</fullName>
    </submittedName>
</protein>
<sequence length="170" mass="19778">MAFMTKEIREGKDLYAAEQQEKNIQIAIDNGCPKKQAEAIAKLCSDRHYIHTNSSSAFLSESADGNKINKLLSNQLDMGINKYLEEVGLPRIDFTYDYDNDVLDDAAYELFDMSYDEAEMQTDDIMEQYDKDILEYIKKFDEKYKCHFRPTGVGRLLGEENLFDIKRNRK</sequence>
<organism evidence="1">
    <name type="scientific">virus sp. ctReX5</name>
    <dbReference type="NCBI Taxonomy" id="2825818"/>
    <lineage>
        <taxon>Viruses</taxon>
    </lineage>
</organism>
<accession>A0A8S5RLD6</accession>